<evidence type="ECO:0000313" key="6">
    <source>
        <dbReference type="Proteomes" id="UP000784919"/>
    </source>
</evidence>
<reference evidence="5" key="1">
    <citation type="journal article" date="2020" name="bioRxiv">
        <title>Whole genome comparisons of ergot fungi reveals the divergence and evolution of species within the genus Claviceps are the result of varying mechanisms driving genome evolution and host range expansion.</title>
        <authorList>
            <person name="Wyka S.A."/>
            <person name="Mondo S.J."/>
            <person name="Liu M."/>
            <person name="Dettman J."/>
            <person name="Nalam V."/>
            <person name="Broders K.D."/>
        </authorList>
    </citation>
    <scope>NUCLEOTIDE SEQUENCE</scope>
    <source>
        <strain evidence="5">CCC 1102</strain>
    </source>
</reference>
<comment type="subcellular location">
    <subcellularLocation>
        <location evidence="1">Nucleus</location>
    </subcellularLocation>
</comment>
<protein>
    <recommendedName>
        <fullName evidence="4">Zn(2)-C6 fungal-type domain-containing protein</fullName>
    </recommendedName>
</protein>
<dbReference type="PANTHER" id="PTHR31001">
    <property type="entry name" value="UNCHARACTERIZED TRANSCRIPTIONAL REGULATORY PROTEIN"/>
    <property type="match status" value="1"/>
</dbReference>
<dbReference type="PANTHER" id="PTHR31001:SF88">
    <property type="entry name" value="TRANSCRIPTION FACTOR PDR3"/>
    <property type="match status" value="1"/>
</dbReference>
<sequence length="749" mass="83722">MGRKWRQQPIACQSCRRRKIRCSREFPCSNCTSRSIKCVQFYQSREPGEPDSVTVNNQPESASSFQVQQVQAVPDPLISLVSGGSVSVLFPNVDLQTRLDMLPDWTFGWHGQLGGASSSSRERIEGAGYQQGAQPFATQSSVRLAPYPRSPTSTLNQMKADGMWVEEKLICNKLQMMLTSKPPTESFFDASISFHLTPIRLIKKPYCVVQDTSASNSGIGARQMCIFIPLYPEACTIVNTFTSDWLAVSPTVHMSSLLLCIQTIYTCIQEQKPVSLADLLLYFGVIASVTHSASLGDDMSMLFDSHEEAISRCTTWIDAAFAMSDEFKRRGLTSLVCLQAQTVLSKVSCYMEGSSVRNRTLGSNSIAMARELGIHRIDLPGEERSSAFQTEIEVEMARRVWWDNVALDWYIALFPGPQEGVYTVDPRQMAVNKPSNIAADFGDGQQTFFTNDQVEESDASYMIERIRLAEIGREYIDSCPISEPNSHEQKQERLHRFNLKLDELQRNLPSHLALRKPGDPLDVPGPRTPSHVYQCINLNGLIYIVRCINHIRFLSFPRVVPRMSFPYQVSIQCAKDIIWMANVVKTDHPWILNRLKATSFIRSLLLACATLLLDLCSGSEIHDLQSERPEMLEAWRLLGEMEEGSSLIDQFLGFASQMLRKYHVPESIVSALNVAVVSSGKKPSSTTMQDLTYYTGGPPMGGEASNPPQGLAGQPARDGNQSWQTSDTDSDIRTMAWDNVLWGLETVLT</sequence>
<keyword evidence="2" id="KW-0539">Nucleus</keyword>
<dbReference type="GO" id="GO:0008270">
    <property type="term" value="F:zinc ion binding"/>
    <property type="evidence" value="ECO:0007669"/>
    <property type="project" value="InterPro"/>
</dbReference>
<dbReference type="SUPFAM" id="SSF57701">
    <property type="entry name" value="Zn2/Cys6 DNA-binding domain"/>
    <property type="match status" value="1"/>
</dbReference>
<dbReference type="AlphaFoldDB" id="A0A9P7SNR4"/>
<organism evidence="5 6">
    <name type="scientific">Claviceps arundinis</name>
    <dbReference type="NCBI Taxonomy" id="1623583"/>
    <lineage>
        <taxon>Eukaryota</taxon>
        <taxon>Fungi</taxon>
        <taxon>Dikarya</taxon>
        <taxon>Ascomycota</taxon>
        <taxon>Pezizomycotina</taxon>
        <taxon>Sordariomycetes</taxon>
        <taxon>Hypocreomycetidae</taxon>
        <taxon>Hypocreales</taxon>
        <taxon>Clavicipitaceae</taxon>
        <taxon>Claviceps</taxon>
    </lineage>
</organism>
<dbReference type="CDD" id="cd12148">
    <property type="entry name" value="fungal_TF_MHR"/>
    <property type="match status" value="1"/>
</dbReference>
<dbReference type="InterPro" id="IPR050613">
    <property type="entry name" value="Sec_Metabolite_Reg"/>
</dbReference>
<accession>A0A9P7SNR4</accession>
<comment type="caution">
    <text evidence="5">The sequence shown here is derived from an EMBL/GenBank/DDBJ whole genome shotgun (WGS) entry which is preliminary data.</text>
</comment>
<dbReference type="PROSITE" id="PS50048">
    <property type="entry name" value="ZN2_CY6_FUNGAL_2"/>
    <property type="match status" value="1"/>
</dbReference>
<evidence type="ECO:0000256" key="3">
    <source>
        <dbReference type="SAM" id="MobiDB-lite"/>
    </source>
</evidence>
<dbReference type="EMBL" id="SRPS01000130">
    <property type="protein sequence ID" value="KAG5966835.1"/>
    <property type="molecule type" value="Genomic_DNA"/>
</dbReference>
<dbReference type="SMART" id="SM00066">
    <property type="entry name" value="GAL4"/>
    <property type="match status" value="1"/>
</dbReference>
<name>A0A9P7SNR4_9HYPO</name>
<feature type="compositionally biased region" description="Polar residues" evidence="3">
    <location>
        <begin position="681"/>
        <end position="692"/>
    </location>
</feature>
<dbReference type="Pfam" id="PF00172">
    <property type="entry name" value="Zn_clus"/>
    <property type="match status" value="1"/>
</dbReference>
<dbReference type="InterPro" id="IPR036864">
    <property type="entry name" value="Zn2-C6_fun-type_DNA-bd_sf"/>
</dbReference>
<evidence type="ECO:0000313" key="5">
    <source>
        <dbReference type="EMBL" id="KAG5966835.1"/>
    </source>
</evidence>
<dbReference type="Proteomes" id="UP000784919">
    <property type="component" value="Unassembled WGS sequence"/>
</dbReference>
<dbReference type="PROSITE" id="PS00463">
    <property type="entry name" value="ZN2_CY6_FUNGAL_1"/>
    <property type="match status" value="1"/>
</dbReference>
<evidence type="ECO:0000256" key="1">
    <source>
        <dbReference type="ARBA" id="ARBA00004123"/>
    </source>
</evidence>
<dbReference type="Gene3D" id="4.10.240.10">
    <property type="entry name" value="Zn(2)-C6 fungal-type DNA-binding domain"/>
    <property type="match status" value="1"/>
</dbReference>
<dbReference type="GO" id="GO:0000981">
    <property type="term" value="F:DNA-binding transcription factor activity, RNA polymerase II-specific"/>
    <property type="evidence" value="ECO:0007669"/>
    <property type="project" value="InterPro"/>
</dbReference>
<dbReference type="OrthoDB" id="3014581at2759"/>
<dbReference type="InterPro" id="IPR001138">
    <property type="entry name" value="Zn2Cys6_DnaBD"/>
</dbReference>
<proteinExistence type="predicted"/>
<dbReference type="CDD" id="cd00067">
    <property type="entry name" value="GAL4"/>
    <property type="match status" value="1"/>
</dbReference>
<feature type="region of interest" description="Disordered" evidence="3">
    <location>
        <begin position="680"/>
        <end position="729"/>
    </location>
</feature>
<dbReference type="GO" id="GO:0005634">
    <property type="term" value="C:nucleus"/>
    <property type="evidence" value="ECO:0007669"/>
    <property type="project" value="UniProtKB-SubCell"/>
</dbReference>
<gene>
    <name evidence="5" type="ORF">E4U56_001180</name>
</gene>
<feature type="domain" description="Zn(2)-C6 fungal-type" evidence="4">
    <location>
        <begin position="11"/>
        <end position="40"/>
    </location>
</feature>
<evidence type="ECO:0000256" key="2">
    <source>
        <dbReference type="ARBA" id="ARBA00023242"/>
    </source>
</evidence>
<evidence type="ECO:0000259" key="4">
    <source>
        <dbReference type="PROSITE" id="PS50048"/>
    </source>
</evidence>